<dbReference type="SUPFAM" id="SSF56349">
    <property type="entry name" value="DNA breaking-rejoining enzymes"/>
    <property type="match status" value="1"/>
</dbReference>
<dbReference type="InterPro" id="IPR011010">
    <property type="entry name" value="DNA_brk_join_enz"/>
</dbReference>
<dbReference type="Gene3D" id="1.10.443.10">
    <property type="entry name" value="Intergrase catalytic core"/>
    <property type="match status" value="1"/>
</dbReference>
<name>A0A346NMA8_9ALTE</name>
<evidence type="ECO:0000313" key="3">
    <source>
        <dbReference type="Proteomes" id="UP000262073"/>
    </source>
</evidence>
<evidence type="ECO:0000313" key="2">
    <source>
        <dbReference type="EMBL" id="AXR06665.1"/>
    </source>
</evidence>
<dbReference type="KEGG" id="salm:D0Y50_09945"/>
<dbReference type="GO" id="GO:0003677">
    <property type="term" value="F:DNA binding"/>
    <property type="evidence" value="ECO:0007669"/>
    <property type="project" value="InterPro"/>
</dbReference>
<keyword evidence="3" id="KW-1185">Reference proteome</keyword>
<dbReference type="RefSeq" id="WP_117316754.1">
    <property type="nucleotide sequence ID" value="NZ_CP031769.1"/>
</dbReference>
<organism evidence="2 3">
    <name type="scientific">Salinimonas sediminis</name>
    <dbReference type="NCBI Taxonomy" id="2303538"/>
    <lineage>
        <taxon>Bacteria</taxon>
        <taxon>Pseudomonadati</taxon>
        <taxon>Pseudomonadota</taxon>
        <taxon>Gammaproteobacteria</taxon>
        <taxon>Alteromonadales</taxon>
        <taxon>Alteromonadaceae</taxon>
        <taxon>Alteromonas/Salinimonas group</taxon>
        <taxon>Salinimonas</taxon>
    </lineage>
</organism>
<dbReference type="GO" id="GO:0015074">
    <property type="term" value="P:DNA integration"/>
    <property type="evidence" value="ECO:0007669"/>
    <property type="project" value="InterPro"/>
</dbReference>
<dbReference type="AlphaFoldDB" id="A0A346NMA8"/>
<dbReference type="InterPro" id="IPR013762">
    <property type="entry name" value="Integrase-like_cat_sf"/>
</dbReference>
<dbReference type="GO" id="GO:0006310">
    <property type="term" value="P:DNA recombination"/>
    <property type="evidence" value="ECO:0007669"/>
    <property type="project" value="UniProtKB-KW"/>
</dbReference>
<dbReference type="Proteomes" id="UP000262073">
    <property type="component" value="Chromosome"/>
</dbReference>
<dbReference type="OrthoDB" id="6358115at2"/>
<keyword evidence="1" id="KW-0233">DNA recombination</keyword>
<gene>
    <name evidence="2" type="ORF">D0Y50_09945</name>
</gene>
<evidence type="ECO:0000256" key="1">
    <source>
        <dbReference type="ARBA" id="ARBA00023172"/>
    </source>
</evidence>
<reference evidence="2 3" key="1">
    <citation type="submission" date="2018-08" db="EMBL/GenBank/DDBJ databases">
        <title>Salinimonas sediminis sp. nov., a piezophilic bacterium isolated from a deep-sea sediment sample from the New Britain Trench.</title>
        <authorList>
            <person name="Cao J."/>
        </authorList>
    </citation>
    <scope>NUCLEOTIDE SEQUENCE [LARGE SCALE GENOMIC DNA]</scope>
    <source>
        <strain evidence="2 3">N102</strain>
    </source>
</reference>
<dbReference type="EMBL" id="CP031769">
    <property type="protein sequence ID" value="AXR06665.1"/>
    <property type="molecule type" value="Genomic_DNA"/>
</dbReference>
<proteinExistence type="predicted"/>
<accession>A0A346NMA8</accession>
<sequence>MEGRPITNAELWEQLIPRNCGRQSELRHRNKLLILLATLTGLREIELTLITNRLFITPEGQLNEVVVLPESITRDGYERPMVLSHPELKRAFECYFEWLIQHKINSYPHKHYYGLDPNAALLIADNFKPFTTQSRGSAISPFALNKKLDSLISDAGLWNKGVRRISLVRTCVIEMYRNGVSTTDIMIITGFSEESIKQILTMDYMQLSPIYDWFEQRADRKQKRLDSFKKRRRFML</sequence>
<protein>
    <submittedName>
        <fullName evidence="2">Integrase</fullName>
    </submittedName>
</protein>